<keyword evidence="4" id="KW-0547">Nucleotide-binding</keyword>
<evidence type="ECO:0000259" key="15">
    <source>
        <dbReference type="Pfam" id="PF12777"/>
    </source>
</evidence>
<evidence type="ECO:0008006" key="23">
    <source>
        <dbReference type="Google" id="ProtNLM"/>
    </source>
</evidence>
<dbReference type="InterPro" id="IPR027417">
    <property type="entry name" value="P-loop_NTPase"/>
</dbReference>
<evidence type="ECO:0000259" key="14">
    <source>
        <dbReference type="Pfam" id="PF03028"/>
    </source>
</evidence>
<accession>A0A8S1IV16</accession>
<dbReference type="InterPro" id="IPR035706">
    <property type="entry name" value="AAA_9"/>
</dbReference>
<evidence type="ECO:0000256" key="6">
    <source>
        <dbReference type="ARBA" id="ARBA00022840"/>
    </source>
</evidence>
<dbReference type="Pfam" id="PF12775">
    <property type="entry name" value="AAA_7"/>
    <property type="match status" value="1"/>
</dbReference>
<evidence type="ECO:0000313" key="21">
    <source>
        <dbReference type="EMBL" id="CAD7698762.1"/>
    </source>
</evidence>
<dbReference type="Gene3D" id="1.20.920.20">
    <property type="match status" value="1"/>
</dbReference>
<keyword evidence="10" id="KW-0505">Motor protein</keyword>
<keyword evidence="8 13" id="KW-0175">Coiled coil</keyword>
<dbReference type="FunFam" id="3.10.490.20:FF:000001">
    <property type="entry name" value="dynein heavy chain 7, axonemal"/>
    <property type="match status" value="1"/>
</dbReference>
<dbReference type="FunFam" id="3.40.50.300:FF:002141">
    <property type="entry name" value="Dynein heavy chain"/>
    <property type="match status" value="1"/>
</dbReference>
<dbReference type="GO" id="GO:0007018">
    <property type="term" value="P:microtubule-based movement"/>
    <property type="evidence" value="ECO:0007669"/>
    <property type="project" value="InterPro"/>
</dbReference>
<dbReference type="EMBL" id="CAJHUC010000882">
    <property type="protein sequence ID" value="CAD7698762.1"/>
    <property type="molecule type" value="Genomic_DNA"/>
</dbReference>
<proteinExistence type="predicted"/>
<dbReference type="Gene3D" id="1.20.1270.280">
    <property type="match status" value="1"/>
</dbReference>
<keyword evidence="2" id="KW-0963">Cytoplasm</keyword>
<evidence type="ECO:0000259" key="17">
    <source>
        <dbReference type="Pfam" id="PF12781"/>
    </source>
</evidence>
<keyword evidence="22" id="KW-1185">Reference proteome</keyword>
<dbReference type="PANTHER" id="PTHR22878:SF70">
    <property type="entry name" value="DYNEIN HEAVY CHAIN 2, AXONEMAL"/>
    <property type="match status" value="1"/>
</dbReference>
<dbReference type="GO" id="GO:0005874">
    <property type="term" value="C:microtubule"/>
    <property type="evidence" value="ECO:0007669"/>
    <property type="project" value="UniProtKB-KW"/>
</dbReference>
<evidence type="ECO:0000256" key="10">
    <source>
        <dbReference type="ARBA" id="ARBA00023175"/>
    </source>
</evidence>
<feature type="domain" description="Dynein heavy chain coiled coil stalk" evidence="15">
    <location>
        <begin position="646"/>
        <end position="994"/>
    </location>
</feature>
<evidence type="ECO:0000256" key="9">
    <source>
        <dbReference type="ARBA" id="ARBA00023069"/>
    </source>
</evidence>
<keyword evidence="6" id="KW-0067">ATP-binding</keyword>
<dbReference type="GO" id="GO:0005524">
    <property type="term" value="F:ATP binding"/>
    <property type="evidence" value="ECO:0007669"/>
    <property type="project" value="UniProtKB-KW"/>
</dbReference>
<protein>
    <recommendedName>
        <fullName evidence="23">Dynein heavy chain</fullName>
    </recommendedName>
</protein>
<comment type="subcellular location">
    <subcellularLocation>
        <location evidence="1">Cytoplasm</location>
        <location evidence="1">Cytoskeleton</location>
        <location evidence="1">Cilium axoneme</location>
    </subcellularLocation>
</comment>
<dbReference type="Pfam" id="PF22597">
    <property type="entry name" value="DYN_lid"/>
    <property type="match status" value="1"/>
</dbReference>
<sequence length="2088" mass="233251">MQSNGAAKHIVMTSVYDFLYLYSYNLPEDIPEGHHSMAAPMIPNSDGTTVYDYVFDMKGASWKRWSSMIVDTAIPPDTAIRSIVVPTVDTVRYTYMLDVVLQNGYPCLFVGPTGTGKSVYIQKYLYSLPSEKYVPPIMVGFSARTSANMTQALIDEKLDRRKKGVFGPPVGKKAVIFVDDLNMPQVEQYGAQPPIELLRQFMDHGGWYDSALCAQGMASGIVEATLDIYTTVMSHLLPTPAKSHYTFNLRDISRVIQGILMLKPQSLGKSPAAKGMYVRLWTHEILRVFYDRLVDVKEAEWFISTLKETTKTNLGCDFVRVFDRLATSDDVSVEDLRQLFFGDYMDEAEEPSERTYCEVEDVGSLVAKMEEYLVDHNSAGKQSMNLALFLYAVEHISRVCRVLKQPGGHMLCAGVGGSGRKSLARLAAHICGMETLQVEISKNYSSEDWREDLKSITRRAGAAGQSCVFLFSDTQIKDEAFVEDINCLLNSGEVPNLFPYDERASVMEQVRTASKKEGCNLETPVELWNYFVEKTKANLHIVLCFSPIGDAFRERLRFQRWPNDALEAVAMKFLKEIDDMKDKEREKIMEMCKMFHQDIWTLSEEFRKETGRINYVTPTSYLELITMFQTLLGQKRAEVSQAKKRYGIGLEKLEFTERQVAIMQEELTALKPSLVKTVADTEKLMATVEKEKTEVVEPKKAVVDVEVSKAEQAAQAANAIKVECEEALAEAIPILESAIAALDTIKPADIKLVQSFKNPPGAIKVVMEAVCVLLEVKPARINDPSGSGKKIDDYWEPSKKLLGEANFVTRLKEYDKDNVPAKIIDKIRKEYTSTPDFTPANAAKASSAAEGLCKWVCAMDQYDKYDKVAKVVAPKKAALAEAEAEHSKVTEALTAKQADLKSVMDKLAEMEAQLSHSVREKKRLEDEVELCTQKLDRAEKLIGGLGGEKARWTISANALGEVYTRLMGDMLISAGVISYVGAFTMPWRNKVSTKWVQACKQKGIPSSDTFSLVTALGDPVKIRAWGIAGLPNDIFSTENGIMVASARRWPLMIDPQTQANKWVKNMEKDNDLRVIKLTDTNYIRTLENSIQFGMPVLLENVGEELEPSLEPLLLKQIYKQGGSYYIKLGDAAVEYSSQFRFYITTSLANPHYLPEISVKVTLLNFMITQEGLGDQLLGVVVAEERPDLERQRQTLVVESAENKRKLKEIEDKILHVLSSSEGNILEDATAIQILSEAQQVSNQIQEKQVVAEQTSKEIDDARTGYQSCGSFNAVLFFCIRDMSAVDPMYQYSLTWFISLFVRSIRGSEKAPDLGTRLQNINEHFTYALYHNICLSLFEKDKLLFAFLLDVRILSTGGGLSPGLYSFLLNGGVGVPEKPLANPCSDWLSAKSWGEMCRVANIDPKFRDFPDVVCKDGAPWKAVFDSAEPQQAGLPMGYGDKLDRFEKLAVIKMLRPDKTVPAIAEFVEGTLGRKFVEPPVVDLKSCYEESSATVPLLFVLSSGSDPTAALLKFADDMAAKISAISMGQGQGPKAEGLINAARSSGNWVVLQNCHLAASWMPSLEKICEGILPDNTHPSFRLWMTSMPSSAFPVSILQNAVKMSNEPPAGLRANLKRSYRMDPISSNGFFEGCTKPASFKKLLFGLCFIHAFVQERRKFGPIGWNIPYSFDDGDLRISARQLRMYLDEAEETPFSALKYAIGECNYGGRVTDDKDRRLLTTVLDRIYRPEILTVSPFKLSPSGMYYVPEDGPHETYVKYIESLSSAPMPEVFGLHENANITKDLQETKVTMGALTLAGGSGGSGDGGGDEELVGGMVKDILGKLPPNFDIEKAQSKFPVRYDESMNQVLCQEMLRYNVLITIIRNSLSNLEKAIQGLQVMSSDLDKVFRSMAAGEVPALWKGKSFPSLKPLAGYVAELGKRLEMLQDWYENGQPNVFWVSGFFFTPAFTTAALQNYARKNKLAIDAVGFDFEVQPNREYDISEAPVDGVYIYGLFLEGCGWDAGGMMLKESDPKVLYDRAPVIWLRPLPTAEFSQFRHYNCPVYRTAERRGVLATTGHSTNFLMMIRLPTNVEEYHWTMRGVCMLCSLPE</sequence>
<evidence type="ECO:0000259" key="20">
    <source>
        <dbReference type="Pfam" id="PF22597"/>
    </source>
</evidence>
<dbReference type="GO" id="GO:0060271">
    <property type="term" value="P:cilium assembly"/>
    <property type="evidence" value="ECO:0007669"/>
    <property type="project" value="UniProtKB-ARBA"/>
</dbReference>
<dbReference type="OrthoDB" id="535379at2759"/>
<keyword evidence="9" id="KW-0969">Cilium</keyword>
<dbReference type="Gene3D" id="3.10.490.20">
    <property type="match status" value="1"/>
</dbReference>
<dbReference type="Pfam" id="PF12781">
    <property type="entry name" value="AAA_9"/>
    <property type="match status" value="1"/>
</dbReference>
<reference evidence="21" key="1">
    <citation type="submission" date="2020-12" db="EMBL/GenBank/DDBJ databases">
        <authorList>
            <person name="Iha C."/>
        </authorList>
    </citation>
    <scope>NUCLEOTIDE SEQUENCE</scope>
</reference>
<feature type="domain" description="Dynein heavy chain ATP-binding dynein motor region" evidence="17">
    <location>
        <begin position="1023"/>
        <end position="1244"/>
    </location>
</feature>
<evidence type="ECO:0000256" key="11">
    <source>
        <dbReference type="ARBA" id="ARBA00023212"/>
    </source>
</evidence>
<keyword evidence="11" id="KW-0206">Cytoskeleton</keyword>
<keyword evidence="7" id="KW-0243">Dynein</keyword>
<dbReference type="Gene3D" id="1.10.8.720">
    <property type="entry name" value="Region D6 of dynein motor"/>
    <property type="match status" value="1"/>
</dbReference>
<feature type="domain" description="Dynein 2 heavy chain 1 cytoplasmic ATPase lid" evidence="20">
    <location>
        <begin position="217"/>
        <end position="298"/>
    </location>
</feature>
<evidence type="ECO:0000259" key="19">
    <source>
        <dbReference type="Pfam" id="PF18199"/>
    </source>
</evidence>
<feature type="domain" description="Dynein heavy chain region D6 P-loop" evidence="14">
    <location>
        <begin position="1491"/>
        <end position="1601"/>
    </location>
</feature>
<evidence type="ECO:0000313" key="22">
    <source>
        <dbReference type="Proteomes" id="UP000708148"/>
    </source>
</evidence>
<keyword evidence="5" id="KW-0970">Cilium biogenesis/degradation</keyword>
<dbReference type="GO" id="GO:0045505">
    <property type="term" value="F:dynein intermediate chain binding"/>
    <property type="evidence" value="ECO:0007669"/>
    <property type="project" value="InterPro"/>
</dbReference>
<dbReference type="InterPro" id="IPR043160">
    <property type="entry name" value="Dynein_C_barrel"/>
</dbReference>
<keyword evidence="3" id="KW-0493">Microtubule</keyword>
<feature type="domain" description="Dynein heavy chain C-terminal" evidence="19">
    <location>
        <begin position="1788"/>
        <end position="2084"/>
    </location>
</feature>
<dbReference type="InterPro" id="IPR024743">
    <property type="entry name" value="Dynein_HC_stalk"/>
</dbReference>
<feature type="domain" description="Dynein heavy chain AAA lid" evidence="18">
    <location>
        <begin position="1637"/>
        <end position="1776"/>
    </location>
</feature>
<dbReference type="InterPro" id="IPR024317">
    <property type="entry name" value="Dynein_heavy_chain_D4_dom"/>
</dbReference>
<dbReference type="Pfam" id="PF12777">
    <property type="entry name" value="MT"/>
    <property type="match status" value="1"/>
</dbReference>
<dbReference type="FunFam" id="3.40.50.300:FF:000362">
    <property type="entry name" value="Dynein, axonemal, heavy chain 6"/>
    <property type="match status" value="1"/>
</dbReference>
<dbReference type="GO" id="GO:0030286">
    <property type="term" value="C:dynein complex"/>
    <property type="evidence" value="ECO:0007669"/>
    <property type="project" value="UniProtKB-KW"/>
</dbReference>
<dbReference type="Pfam" id="PF18198">
    <property type="entry name" value="AAA_lid_11"/>
    <property type="match status" value="1"/>
</dbReference>
<dbReference type="SUPFAM" id="SSF52540">
    <property type="entry name" value="P-loop containing nucleoside triphosphate hydrolases"/>
    <property type="match status" value="2"/>
</dbReference>
<dbReference type="Gene3D" id="1.10.8.1220">
    <property type="match status" value="1"/>
</dbReference>
<dbReference type="FunFam" id="1.20.920.20:FF:000006">
    <property type="entry name" value="Dynein, axonemal, heavy chain 6"/>
    <property type="match status" value="1"/>
</dbReference>
<dbReference type="Pfam" id="PF18199">
    <property type="entry name" value="Dynein_C"/>
    <property type="match status" value="1"/>
</dbReference>
<dbReference type="InterPro" id="IPR054354">
    <property type="entry name" value="DYNC2H1-like_lid"/>
</dbReference>
<evidence type="ECO:0000256" key="3">
    <source>
        <dbReference type="ARBA" id="ARBA00022701"/>
    </source>
</evidence>
<dbReference type="Proteomes" id="UP000708148">
    <property type="component" value="Unassembled WGS sequence"/>
</dbReference>
<dbReference type="PANTHER" id="PTHR22878">
    <property type="entry name" value="DYNEIN HEAVY CHAIN 6, AXONEMAL-LIKE-RELATED"/>
    <property type="match status" value="1"/>
</dbReference>
<evidence type="ECO:0000256" key="1">
    <source>
        <dbReference type="ARBA" id="ARBA00004430"/>
    </source>
</evidence>
<evidence type="ECO:0000256" key="8">
    <source>
        <dbReference type="ARBA" id="ARBA00023054"/>
    </source>
</evidence>
<dbReference type="FunFam" id="1.10.8.1220:FF:000001">
    <property type="entry name" value="Dynein axonemal heavy chain 5"/>
    <property type="match status" value="1"/>
</dbReference>
<evidence type="ECO:0000256" key="7">
    <source>
        <dbReference type="ARBA" id="ARBA00023017"/>
    </source>
</evidence>
<dbReference type="Pfam" id="PF12780">
    <property type="entry name" value="AAA_8"/>
    <property type="match status" value="1"/>
</dbReference>
<dbReference type="GO" id="GO:0008569">
    <property type="term" value="F:minus-end-directed microtubule motor activity"/>
    <property type="evidence" value="ECO:0007669"/>
    <property type="project" value="InterPro"/>
</dbReference>
<dbReference type="Gene3D" id="6.10.140.1060">
    <property type="match status" value="1"/>
</dbReference>
<feature type="coiled-coil region" evidence="13">
    <location>
        <begin position="879"/>
        <end position="941"/>
    </location>
</feature>
<dbReference type="InterPro" id="IPR004273">
    <property type="entry name" value="Dynein_heavy_D6_P-loop"/>
</dbReference>
<keyword evidence="12" id="KW-0966">Cell projection</keyword>
<evidence type="ECO:0000256" key="5">
    <source>
        <dbReference type="ARBA" id="ARBA00022794"/>
    </source>
</evidence>
<dbReference type="InterPro" id="IPR041658">
    <property type="entry name" value="AAA_lid_11"/>
</dbReference>
<dbReference type="FunFam" id="1.20.1270.280:FF:000001">
    <property type="entry name" value="dynein heavy chain 7, axonemal"/>
    <property type="match status" value="1"/>
</dbReference>
<feature type="domain" description="Dynein heavy chain AAA module D4" evidence="16">
    <location>
        <begin position="384"/>
        <end position="631"/>
    </location>
</feature>
<dbReference type="FunFam" id="1.10.8.720:FF:000001">
    <property type="entry name" value="dynein heavy chain 7, axonemal"/>
    <property type="match status" value="1"/>
</dbReference>
<dbReference type="InterPro" id="IPR026983">
    <property type="entry name" value="DHC"/>
</dbReference>
<evidence type="ECO:0000256" key="4">
    <source>
        <dbReference type="ARBA" id="ARBA00022741"/>
    </source>
</evidence>
<comment type="caution">
    <text evidence="21">The sequence shown here is derived from an EMBL/GenBank/DDBJ whole genome shotgun (WGS) entry which is preliminary data.</text>
</comment>
<dbReference type="InterPro" id="IPR042219">
    <property type="entry name" value="AAA_lid_11_sf"/>
</dbReference>
<dbReference type="FunFam" id="3.40.50.300:FF:000223">
    <property type="entry name" value="Dynein heavy chain 3, axonemal"/>
    <property type="match status" value="1"/>
</dbReference>
<name>A0A8S1IV16_9CHLO</name>
<organism evidence="21 22">
    <name type="scientific">Ostreobium quekettii</name>
    <dbReference type="NCBI Taxonomy" id="121088"/>
    <lineage>
        <taxon>Eukaryota</taxon>
        <taxon>Viridiplantae</taxon>
        <taxon>Chlorophyta</taxon>
        <taxon>core chlorophytes</taxon>
        <taxon>Ulvophyceae</taxon>
        <taxon>TCBD clade</taxon>
        <taxon>Bryopsidales</taxon>
        <taxon>Ostreobineae</taxon>
        <taxon>Ostreobiaceae</taxon>
        <taxon>Ostreobium</taxon>
    </lineage>
</organism>
<dbReference type="GO" id="GO:0005930">
    <property type="term" value="C:axoneme"/>
    <property type="evidence" value="ECO:0007669"/>
    <property type="project" value="UniProtKB-SubCell"/>
</dbReference>
<dbReference type="Pfam" id="PF03028">
    <property type="entry name" value="Dynein_heavy"/>
    <property type="match status" value="1"/>
</dbReference>
<evidence type="ECO:0000256" key="12">
    <source>
        <dbReference type="ARBA" id="ARBA00023273"/>
    </source>
</evidence>
<evidence type="ECO:0000259" key="18">
    <source>
        <dbReference type="Pfam" id="PF18198"/>
    </source>
</evidence>
<dbReference type="Gene3D" id="3.40.50.300">
    <property type="entry name" value="P-loop containing nucleotide triphosphate hydrolases"/>
    <property type="match status" value="4"/>
</dbReference>
<evidence type="ECO:0000256" key="2">
    <source>
        <dbReference type="ARBA" id="ARBA00022490"/>
    </source>
</evidence>
<dbReference type="SUPFAM" id="SSF90257">
    <property type="entry name" value="Myosin rod fragments"/>
    <property type="match status" value="1"/>
</dbReference>
<dbReference type="InterPro" id="IPR041228">
    <property type="entry name" value="Dynein_C"/>
</dbReference>
<gene>
    <name evidence="21" type="ORF">OSTQU699_LOCUS4121</name>
</gene>
<evidence type="ECO:0000259" key="16">
    <source>
        <dbReference type="Pfam" id="PF12780"/>
    </source>
</evidence>
<evidence type="ECO:0000256" key="13">
    <source>
        <dbReference type="SAM" id="Coils"/>
    </source>
</evidence>
<dbReference type="GO" id="GO:0051959">
    <property type="term" value="F:dynein light intermediate chain binding"/>
    <property type="evidence" value="ECO:0007669"/>
    <property type="project" value="InterPro"/>
</dbReference>